<accession>A0A7S9PS91</accession>
<dbReference type="PROSITE" id="PS00109">
    <property type="entry name" value="PROTEIN_KINASE_TYR"/>
    <property type="match status" value="1"/>
</dbReference>
<dbReference type="Proteomes" id="UP000594364">
    <property type="component" value="Chromosome 1"/>
</dbReference>
<dbReference type="EMBL" id="CP031385">
    <property type="protein sequence ID" value="QPG94123.1"/>
    <property type="molecule type" value="Genomic_DNA"/>
</dbReference>
<evidence type="ECO:0000256" key="7">
    <source>
        <dbReference type="ARBA" id="ARBA00033194"/>
    </source>
</evidence>
<evidence type="ECO:0000256" key="1">
    <source>
        <dbReference type="ARBA" id="ARBA00003747"/>
    </source>
</evidence>
<comment type="function">
    <text evidence="1">Component of the EKC/KEOPS complex that is required for the formation of a threonylcarbamoyl group on adenosine at position 37 (t(6)A37) in tRNAs that read codons beginning with adenine. The complex is probably involved in the transfer of the threonylcarbamoyl moiety of threonylcarbamoyl-AMP (TC-AMP) to the N6 group of A37. BUD32 has ATPase activity in the context of the EKC/KEOPS complex and likely plays a supporting role to the catalytic subunit KAE1. The EKC/KEOPS complex also promotes both telomere uncapping and telomere elongation. The complex is required for efficient recruitment of transcriptional coactivators.</text>
</comment>
<evidence type="ECO:0000256" key="6">
    <source>
        <dbReference type="ARBA" id="ARBA00030980"/>
    </source>
</evidence>
<dbReference type="OrthoDB" id="4062651at2759"/>
<comment type="catalytic activity">
    <reaction evidence="8">
        <text>L-threonyl-[protein] + ATP = O-phospho-L-threonyl-[protein] + ADP + H(+)</text>
        <dbReference type="Rhea" id="RHEA:46608"/>
        <dbReference type="Rhea" id="RHEA-COMP:11060"/>
        <dbReference type="Rhea" id="RHEA-COMP:11605"/>
        <dbReference type="ChEBI" id="CHEBI:15378"/>
        <dbReference type="ChEBI" id="CHEBI:30013"/>
        <dbReference type="ChEBI" id="CHEBI:30616"/>
        <dbReference type="ChEBI" id="CHEBI:61977"/>
        <dbReference type="ChEBI" id="CHEBI:456216"/>
        <dbReference type="EC" id="2.7.11.1"/>
    </reaction>
</comment>
<evidence type="ECO:0000256" key="9">
    <source>
        <dbReference type="ARBA" id="ARBA00048679"/>
    </source>
</evidence>
<dbReference type="InterPro" id="IPR000719">
    <property type="entry name" value="Prot_kinase_dom"/>
</dbReference>
<name>A0A7S9PS91_EPIFF</name>
<gene>
    <name evidence="12" type="ORF">C2857_004867</name>
</gene>
<evidence type="ECO:0000313" key="12">
    <source>
        <dbReference type="EMBL" id="QPG94123.1"/>
    </source>
</evidence>
<organism evidence="12 13">
    <name type="scientific">Epichloe festucae (strain Fl1)</name>
    <dbReference type="NCBI Taxonomy" id="877507"/>
    <lineage>
        <taxon>Eukaryota</taxon>
        <taxon>Fungi</taxon>
        <taxon>Dikarya</taxon>
        <taxon>Ascomycota</taxon>
        <taxon>Pezizomycotina</taxon>
        <taxon>Sordariomycetes</taxon>
        <taxon>Hypocreomycetidae</taxon>
        <taxon>Hypocreales</taxon>
        <taxon>Clavicipitaceae</taxon>
        <taxon>Epichloe</taxon>
    </lineage>
</organism>
<dbReference type="PROSITE" id="PS50011">
    <property type="entry name" value="PROTEIN_KINASE_DOM"/>
    <property type="match status" value="1"/>
</dbReference>
<protein>
    <recommendedName>
        <fullName evidence="5">EKC/KEOPS complex subunit BUD32</fullName>
        <ecNumber evidence="3">2.7.11.1</ecNumber>
    </recommendedName>
    <alternativeName>
        <fullName evidence="6 7">Atypical Serine/threonine protein kinase BUD32</fullName>
    </alternativeName>
    <alternativeName>
        <fullName evidence="4">EKC/KEOPS complex subunit bud32</fullName>
    </alternativeName>
</protein>
<feature type="domain" description="Protein kinase" evidence="11">
    <location>
        <begin position="59"/>
        <end position="444"/>
    </location>
</feature>
<dbReference type="EC" id="2.7.11.1" evidence="3"/>
<keyword evidence="13" id="KW-1185">Reference proteome</keyword>
<dbReference type="Gene3D" id="1.10.510.10">
    <property type="entry name" value="Transferase(Phosphotransferase) domain 1"/>
    <property type="match status" value="1"/>
</dbReference>
<evidence type="ECO:0000256" key="4">
    <source>
        <dbReference type="ARBA" id="ARBA00013948"/>
    </source>
</evidence>
<evidence type="ECO:0000256" key="3">
    <source>
        <dbReference type="ARBA" id="ARBA00012513"/>
    </source>
</evidence>
<dbReference type="SUPFAM" id="SSF56112">
    <property type="entry name" value="Protein kinase-like (PK-like)"/>
    <property type="match status" value="1"/>
</dbReference>
<dbReference type="GO" id="GO:0004674">
    <property type="term" value="F:protein serine/threonine kinase activity"/>
    <property type="evidence" value="ECO:0007669"/>
    <property type="project" value="UniProtKB-EC"/>
</dbReference>
<evidence type="ECO:0000256" key="8">
    <source>
        <dbReference type="ARBA" id="ARBA00047899"/>
    </source>
</evidence>
<feature type="region of interest" description="Disordered" evidence="10">
    <location>
        <begin position="409"/>
        <end position="444"/>
    </location>
</feature>
<comment type="subunit">
    <text evidence="2">Component of the EKC/KEOPS complex composed of at least BUD32, CGI121, GON7, KAE1 and PCC1; the whole complex dimerizes.</text>
</comment>
<feature type="compositionally biased region" description="Polar residues" evidence="10">
    <location>
        <begin position="432"/>
        <end position="444"/>
    </location>
</feature>
<sequence length="444" mass="50900">MISPEERLWAGSGNLLTGGPYTWHITDLDQRRHFSVTYAPPVPVQDVNDTEEICMAQLRKHLDQLGNGVYGIRFSEPDGPITISTNQEDDVTWYVNCHPVTALGLSFPIKAVSLASLTELDRLAPQVDLVSYQEAPCVGESHQKTAVFKYWFMENGMFRTWYELNSWSRLPRDHPHIVPFDSVVLNHINGGIVGFTSLFISGGTLKDSARTRPFRLQWLYQLLSVVDDLNYQYGIMHQDIAARNLVIDEEDNLRIFDFNYSIMIDKHYTPDRDDYKGVIFTLYEIITLDEHFRERPHEEQDAEALLHMEWPKHPEVKLDSDITTFRSVLDAWLTERKSKNFDPMDTWVRWPWMPKPPPGPVPTYGPNGEVTGKKTRPVPVLIRKELDQLGEPYWNWERPASYRLGEAIRKEGEGASREGGMLPGNEEPNRVPTDSESVGTCTAP</sequence>
<comment type="catalytic activity">
    <reaction evidence="9">
        <text>L-seryl-[protein] + ATP = O-phospho-L-seryl-[protein] + ADP + H(+)</text>
        <dbReference type="Rhea" id="RHEA:17989"/>
        <dbReference type="Rhea" id="RHEA-COMP:9863"/>
        <dbReference type="Rhea" id="RHEA-COMP:11604"/>
        <dbReference type="ChEBI" id="CHEBI:15378"/>
        <dbReference type="ChEBI" id="CHEBI:29999"/>
        <dbReference type="ChEBI" id="CHEBI:30616"/>
        <dbReference type="ChEBI" id="CHEBI:83421"/>
        <dbReference type="ChEBI" id="CHEBI:456216"/>
        <dbReference type="EC" id="2.7.11.1"/>
    </reaction>
</comment>
<proteinExistence type="predicted"/>
<dbReference type="Gene3D" id="3.30.200.20">
    <property type="entry name" value="Phosphorylase Kinase, domain 1"/>
    <property type="match status" value="1"/>
</dbReference>
<dbReference type="AlphaFoldDB" id="A0A7S9PS91"/>
<dbReference type="InterPro" id="IPR011009">
    <property type="entry name" value="Kinase-like_dom_sf"/>
</dbReference>
<evidence type="ECO:0000256" key="2">
    <source>
        <dbReference type="ARBA" id="ARBA00011534"/>
    </source>
</evidence>
<evidence type="ECO:0000259" key="11">
    <source>
        <dbReference type="PROSITE" id="PS50011"/>
    </source>
</evidence>
<dbReference type="InterPro" id="IPR008266">
    <property type="entry name" value="Tyr_kinase_AS"/>
</dbReference>
<evidence type="ECO:0000256" key="5">
    <source>
        <dbReference type="ARBA" id="ARBA00019973"/>
    </source>
</evidence>
<reference evidence="12 13" key="1">
    <citation type="journal article" date="2018" name="PLoS Genet.">
        <title>Repeat elements organise 3D genome structure and mediate transcription in the filamentous fungus Epichloe festucae.</title>
        <authorList>
            <person name="Winter D.J."/>
            <person name="Ganley A.R.D."/>
            <person name="Young C.A."/>
            <person name="Liachko I."/>
            <person name="Schardl C.L."/>
            <person name="Dupont P.Y."/>
            <person name="Berry D."/>
            <person name="Ram A."/>
            <person name="Scott B."/>
            <person name="Cox M.P."/>
        </authorList>
    </citation>
    <scope>NUCLEOTIDE SEQUENCE [LARGE SCALE GENOMIC DNA]</scope>
    <source>
        <strain evidence="12 13">Fl1</strain>
    </source>
</reference>
<evidence type="ECO:0000256" key="10">
    <source>
        <dbReference type="SAM" id="MobiDB-lite"/>
    </source>
</evidence>
<evidence type="ECO:0000313" key="13">
    <source>
        <dbReference type="Proteomes" id="UP000594364"/>
    </source>
</evidence>
<dbReference type="GO" id="GO:0005524">
    <property type="term" value="F:ATP binding"/>
    <property type="evidence" value="ECO:0007669"/>
    <property type="project" value="InterPro"/>
</dbReference>